<evidence type="ECO:0000313" key="2">
    <source>
        <dbReference type="EMBL" id="MPL94440.1"/>
    </source>
</evidence>
<comment type="caution">
    <text evidence="2">The sequence shown here is derived from an EMBL/GenBank/DDBJ whole genome shotgun (WGS) entry which is preliminary data.</text>
</comment>
<name>A0A644VT99_9ZZZZ</name>
<evidence type="ECO:0008006" key="3">
    <source>
        <dbReference type="Google" id="ProtNLM"/>
    </source>
</evidence>
<dbReference type="InterPro" id="IPR002829">
    <property type="entry name" value="DUF116"/>
</dbReference>
<dbReference type="EMBL" id="VSSQ01000428">
    <property type="protein sequence ID" value="MPL94440.1"/>
    <property type="molecule type" value="Genomic_DNA"/>
</dbReference>
<protein>
    <recommendedName>
        <fullName evidence="3">DUF116 domain-containing protein</fullName>
    </recommendedName>
</protein>
<accession>A0A644VT99</accession>
<sequence length="556" mass="64901">MFNSFNDKNNYNLKSINPKNEPPTSKNRIFFEDILSKNIIFEDIISNSNISKDILNNDYNYNNNNNNNNNFIVSTDIITSNQSNSINFDNFKFSNLNHKKTNNSSTYGEKLDNITYNLKNNNSNEYYQKIKEFSTDVLDKSEILIGDIILDYQEFLVENPVEDIYFDYFFEENVLEALYLGVLWKLYMDDALNLDPFYQKILAKLSNLRNKKELIETPYKTQIDEIRGFLATKFLLNNEYNLNSKNNNNELKDNNINKNIDDITNKINKINKTDKTNKTNKNINKSINNESIKQSVLCESIENEGINLNRFKIKLLLEYLEATGDYKESLKHLNIWKEFLLSKDEYTINSYLDSIFSFTSWFENYAKGELHNYTNNVENFKANFLEDHLNNEDIIFCGRSELEYHINLFGAEVMNEIFQERFRDRNKKAILLPTCMKIPNYNKCKAINDRLGSRCISCSNKCNIGNINENLDDDIPVYVVSHSSSILSNLNDYDKTNISIVGVACINNLIEGGWKISSYNIPPQCVILDYVGCKKHWTPEDIQTNFNFNKLNNIIQ</sequence>
<dbReference type="PANTHER" id="PTHR43801">
    <property type="entry name" value="NUCLEOTIDE-BINDING PROTEIN-RELATED"/>
    <property type="match status" value="1"/>
</dbReference>
<dbReference type="PANTHER" id="PTHR43801:SF1">
    <property type="entry name" value="POLYPRENYL SYNTHETASE"/>
    <property type="match status" value="1"/>
</dbReference>
<proteinExistence type="predicted"/>
<evidence type="ECO:0000256" key="1">
    <source>
        <dbReference type="SAM" id="MobiDB-lite"/>
    </source>
</evidence>
<organism evidence="2">
    <name type="scientific">bioreactor metagenome</name>
    <dbReference type="NCBI Taxonomy" id="1076179"/>
    <lineage>
        <taxon>unclassified sequences</taxon>
        <taxon>metagenomes</taxon>
        <taxon>ecological metagenomes</taxon>
    </lineage>
</organism>
<gene>
    <name evidence="2" type="ORF">SDC9_40594</name>
</gene>
<dbReference type="Pfam" id="PF01976">
    <property type="entry name" value="DUF116"/>
    <property type="match status" value="1"/>
</dbReference>
<feature type="region of interest" description="Disordered" evidence="1">
    <location>
        <begin position="1"/>
        <end position="22"/>
    </location>
</feature>
<reference evidence="2" key="1">
    <citation type="submission" date="2019-08" db="EMBL/GenBank/DDBJ databases">
        <authorList>
            <person name="Kucharzyk K."/>
            <person name="Murdoch R.W."/>
            <person name="Higgins S."/>
            <person name="Loffler F."/>
        </authorList>
    </citation>
    <scope>NUCLEOTIDE SEQUENCE</scope>
</reference>
<dbReference type="AlphaFoldDB" id="A0A644VT99"/>